<dbReference type="Proteomes" id="UP001209344">
    <property type="component" value="Unassembled WGS sequence"/>
</dbReference>
<dbReference type="EMBL" id="JAPDVK010000002">
    <property type="protein sequence ID" value="MCW4128335.1"/>
    <property type="molecule type" value="Genomic_DNA"/>
</dbReference>
<sequence length="384" mass="42074">MKKKILLPFLCIATMPVMAQHITGKIINEQGEALPYANVFLLNQQDSTFIKGTVSDEAGVFSVDGYFKGDILKVSAMGYKTIYLPCQSDSVGIIAMQEDTKLLGEVVVKGHRNYVKSNNMGLNISMIGNPLSKLGSAIDAIKQMPLISGIGNNISVLGKGTPEIYINHRKVRDNSELQQLSSQDIERVEIITNPGAKYEADVKSVIIIHTKKQDAGWAGLAKAGATLSDVSYGRTGLDLSWTGSNGLGVYAGANYAGDGEKQTGYYLEKFGNNEYETKTNTTYENRAHKLNANIGASYDFGANSLGIRYEFSRKPKGKYSSTNDIQTNVEPENAQLESTSEQSKQNTRHYLNSYAILKFGEKKNYLLAADVDYLLGYPVLCSTF</sequence>
<evidence type="ECO:0000256" key="1">
    <source>
        <dbReference type="SAM" id="MobiDB-lite"/>
    </source>
</evidence>
<dbReference type="InterPro" id="IPR008969">
    <property type="entry name" value="CarboxyPept-like_regulatory"/>
</dbReference>
<gene>
    <name evidence="3" type="ORF">ONT16_08710</name>
</gene>
<name>A0AAP3F620_9BACT</name>
<accession>A0AAP3F620</accession>
<keyword evidence="3" id="KW-0675">Receptor</keyword>
<dbReference type="SUPFAM" id="SSF49464">
    <property type="entry name" value="Carboxypeptidase regulatory domain-like"/>
    <property type="match status" value="1"/>
</dbReference>
<evidence type="ECO:0000313" key="4">
    <source>
        <dbReference type="Proteomes" id="UP001209344"/>
    </source>
</evidence>
<evidence type="ECO:0000313" key="3">
    <source>
        <dbReference type="EMBL" id="MCW4128335.1"/>
    </source>
</evidence>
<dbReference type="SUPFAM" id="SSF56935">
    <property type="entry name" value="Porins"/>
    <property type="match status" value="1"/>
</dbReference>
<feature type="signal peptide" evidence="2">
    <location>
        <begin position="1"/>
        <end position="19"/>
    </location>
</feature>
<feature type="chain" id="PRO_5042925710" evidence="2">
    <location>
        <begin position="20"/>
        <end position="384"/>
    </location>
</feature>
<dbReference type="RefSeq" id="WP_264966128.1">
    <property type="nucleotide sequence ID" value="NZ_JAPDVK010000002.1"/>
</dbReference>
<feature type="region of interest" description="Disordered" evidence="1">
    <location>
        <begin position="315"/>
        <end position="345"/>
    </location>
</feature>
<evidence type="ECO:0000256" key="2">
    <source>
        <dbReference type="SAM" id="SignalP"/>
    </source>
</evidence>
<keyword evidence="2" id="KW-0732">Signal</keyword>
<feature type="compositionally biased region" description="Polar residues" evidence="1">
    <location>
        <begin position="319"/>
        <end position="345"/>
    </location>
</feature>
<dbReference type="Pfam" id="PF13715">
    <property type="entry name" value="CarbopepD_reg_2"/>
    <property type="match status" value="1"/>
</dbReference>
<proteinExistence type="predicted"/>
<reference evidence="3" key="1">
    <citation type="submission" date="2022-11" db="EMBL/GenBank/DDBJ databases">
        <title>Genomic repertoires linked with pathogenic potency of arthritogenic Prevotella copri isolated from the gut of rheumatoid arthritis patients.</title>
        <authorList>
            <person name="Nii T."/>
            <person name="Maeda Y."/>
            <person name="Motooka D."/>
            <person name="Naito M."/>
            <person name="Matsumoto Y."/>
            <person name="Ogawa T."/>
            <person name="Oguro-Igashira E."/>
            <person name="Kishikawa T."/>
            <person name="Yamashita M."/>
            <person name="Koizumi S."/>
            <person name="Kurakawa T."/>
            <person name="Okumura R."/>
            <person name="Kayama H."/>
            <person name="Murakami M."/>
            <person name="Sakaguchi T."/>
            <person name="Das B."/>
            <person name="Nakamura S."/>
            <person name="Okada Y."/>
            <person name="Kumanogoh A."/>
            <person name="Takeda K."/>
        </authorList>
    </citation>
    <scope>NUCLEOTIDE SEQUENCE</scope>
    <source>
        <strain evidence="3">F3-75</strain>
    </source>
</reference>
<comment type="caution">
    <text evidence="3">The sequence shown here is derived from an EMBL/GenBank/DDBJ whole genome shotgun (WGS) entry which is preliminary data.</text>
</comment>
<protein>
    <submittedName>
        <fullName evidence="3">TonB-dependent receptor</fullName>
    </submittedName>
</protein>
<organism evidence="3 4">
    <name type="scientific">Segatella copri</name>
    <dbReference type="NCBI Taxonomy" id="165179"/>
    <lineage>
        <taxon>Bacteria</taxon>
        <taxon>Pseudomonadati</taxon>
        <taxon>Bacteroidota</taxon>
        <taxon>Bacteroidia</taxon>
        <taxon>Bacteroidales</taxon>
        <taxon>Prevotellaceae</taxon>
        <taxon>Segatella</taxon>
    </lineage>
</organism>
<dbReference type="AlphaFoldDB" id="A0AAP3F620"/>